<sequence>MNALIENFLSTDCFAARYGSPLPRELRIQAGDMNWTTFTQHFSSTTGPIRLGSWDSTATRGGRTRFDATFGIDDAIHTASATTYGPVDALTSMLYDCGFHIEILEFHQQSLTEGTTATFVHCELDGHREWSMAIEPDAVLSSIRAIIGAANMLHYRYLPHVLDTDRKA</sequence>
<evidence type="ECO:0000256" key="1">
    <source>
        <dbReference type="ARBA" id="ARBA00022679"/>
    </source>
</evidence>
<reference evidence="4" key="1">
    <citation type="submission" date="2017-06" db="EMBL/GenBank/DDBJ databases">
        <authorList>
            <person name="Varghese N."/>
            <person name="Submissions S."/>
        </authorList>
    </citation>
    <scope>NUCLEOTIDE SEQUENCE [LARGE SCALE GENOMIC DNA]</scope>
    <source>
        <strain evidence="4">JCM 23211</strain>
    </source>
</reference>
<dbReference type="Proteomes" id="UP000198327">
    <property type="component" value="Unassembled WGS sequence"/>
</dbReference>
<dbReference type="GO" id="GO:0009098">
    <property type="term" value="P:L-leucine biosynthetic process"/>
    <property type="evidence" value="ECO:0007669"/>
    <property type="project" value="InterPro"/>
</dbReference>
<feature type="domain" description="2-isopropylmalate synthase LeuA allosteric (dimerisation)" evidence="2">
    <location>
        <begin position="27"/>
        <end position="154"/>
    </location>
</feature>
<dbReference type="STRING" id="398843.A3K89_11680"/>
<name>A0A239NCH8_9NOCA</name>
<dbReference type="SUPFAM" id="SSF110921">
    <property type="entry name" value="2-isopropylmalate synthase LeuA, allosteric (dimerisation) domain"/>
    <property type="match status" value="1"/>
</dbReference>
<dbReference type="InterPro" id="IPR036230">
    <property type="entry name" value="LeuA_allosteric_dom_sf"/>
</dbReference>
<accession>A0A239NCH8</accession>
<dbReference type="Gene3D" id="3.30.160.270">
    <property type="match status" value="1"/>
</dbReference>
<dbReference type="Pfam" id="PF08502">
    <property type="entry name" value="LeuA_dimer"/>
    <property type="match status" value="1"/>
</dbReference>
<proteinExistence type="predicted"/>
<dbReference type="RefSeq" id="WP_089252796.1">
    <property type="nucleotide sequence ID" value="NZ_FZOW01000034.1"/>
</dbReference>
<dbReference type="OrthoDB" id="4773719at2"/>
<keyword evidence="4" id="KW-1185">Reference proteome</keyword>
<keyword evidence="1" id="KW-0808">Transferase</keyword>
<organism evidence="3 4">
    <name type="scientific">Rhodococcoides kyotonense</name>
    <dbReference type="NCBI Taxonomy" id="398843"/>
    <lineage>
        <taxon>Bacteria</taxon>
        <taxon>Bacillati</taxon>
        <taxon>Actinomycetota</taxon>
        <taxon>Actinomycetes</taxon>
        <taxon>Mycobacteriales</taxon>
        <taxon>Nocardiaceae</taxon>
        <taxon>Rhodococcoides</taxon>
    </lineage>
</organism>
<evidence type="ECO:0000259" key="2">
    <source>
        <dbReference type="SMART" id="SM00917"/>
    </source>
</evidence>
<dbReference type="GO" id="GO:0003852">
    <property type="term" value="F:2-isopropylmalate synthase activity"/>
    <property type="evidence" value="ECO:0007669"/>
    <property type="project" value="InterPro"/>
</dbReference>
<gene>
    <name evidence="3" type="ORF">SAMN05421642_13428</name>
</gene>
<evidence type="ECO:0000313" key="3">
    <source>
        <dbReference type="EMBL" id="SNT52193.1"/>
    </source>
</evidence>
<dbReference type="InterPro" id="IPR013709">
    <property type="entry name" value="2-isopropylmalate_synth_dimer"/>
</dbReference>
<evidence type="ECO:0000313" key="4">
    <source>
        <dbReference type="Proteomes" id="UP000198327"/>
    </source>
</evidence>
<dbReference type="EMBL" id="FZOW01000034">
    <property type="protein sequence ID" value="SNT52193.1"/>
    <property type="molecule type" value="Genomic_DNA"/>
</dbReference>
<protein>
    <submittedName>
        <fullName evidence="3">LeuA allosteric (Dimerisation) domain-containing protein</fullName>
    </submittedName>
</protein>
<dbReference type="SMART" id="SM00917">
    <property type="entry name" value="LeuA_dimer"/>
    <property type="match status" value="1"/>
</dbReference>
<dbReference type="AlphaFoldDB" id="A0A239NCH8"/>